<dbReference type="AlphaFoldDB" id="A0A0H2RIK3"/>
<gene>
    <name evidence="1" type="ORF">SCHPADRAFT_998783</name>
</gene>
<proteinExistence type="predicted"/>
<dbReference type="Proteomes" id="UP000053477">
    <property type="component" value="Unassembled WGS sequence"/>
</dbReference>
<dbReference type="EMBL" id="KQ085996">
    <property type="protein sequence ID" value="KLO11624.1"/>
    <property type="molecule type" value="Genomic_DNA"/>
</dbReference>
<keyword evidence="2" id="KW-1185">Reference proteome</keyword>
<dbReference type="InParanoid" id="A0A0H2RIK3"/>
<name>A0A0H2RIK3_9AGAM</name>
<sequence>MQLAIFVMGLINQTVRIEMRSGVDAMAHPPYDSSYNEPECITLQFRLPERPGDPPFSSPIIWDEVLKSIHEDGPRYYISLMEQKFSTLVLNIKYPKSESDFEWIRFWYTQAYGIRLLLRCKMDMHQFDKKTVPTALEVVMAITKLNGFLERARDAMRRVGLLVPVLVSNLPTLQ</sequence>
<evidence type="ECO:0000313" key="1">
    <source>
        <dbReference type="EMBL" id="KLO11624.1"/>
    </source>
</evidence>
<accession>A0A0H2RIK3</accession>
<organism evidence="1 2">
    <name type="scientific">Schizopora paradoxa</name>
    <dbReference type="NCBI Taxonomy" id="27342"/>
    <lineage>
        <taxon>Eukaryota</taxon>
        <taxon>Fungi</taxon>
        <taxon>Dikarya</taxon>
        <taxon>Basidiomycota</taxon>
        <taxon>Agaricomycotina</taxon>
        <taxon>Agaricomycetes</taxon>
        <taxon>Hymenochaetales</taxon>
        <taxon>Schizoporaceae</taxon>
        <taxon>Schizopora</taxon>
    </lineage>
</organism>
<protein>
    <submittedName>
        <fullName evidence="1">Uncharacterized protein</fullName>
    </submittedName>
</protein>
<evidence type="ECO:0000313" key="2">
    <source>
        <dbReference type="Proteomes" id="UP000053477"/>
    </source>
</evidence>
<reference evidence="1 2" key="1">
    <citation type="submission" date="2015-04" db="EMBL/GenBank/DDBJ databases">
        <title>Complete genome sequence of Schizopora paradoxa KUC8140, a cosmopolitan wood degrader in East Asia.</title>
        <authorList>
            <consortium name="DOE Joint Genome Institute"/>
            <person name="Min B."/>
            <person name="Park H."/>
            <person name="Jang Y."/>
            <person name="Kim J.-J."/>
            <person name="Kim K.H."/>
            <person name="Pangilinan J."/>
            <person name="Lipzen A."/>
            <person name="Riley R."/>
            <person name="Grigoriev I.V."/>
            <person name="Spatafora J.W."/>
            <person name="Choi I.-G."/>
        </authorList>
    </citation>
    <scope>NUCLEOTIDE SEQUENCE [LARGE SCALE GENOMIC DNA]</scope>
    <source>
        <strain evidence="1 2">KUC8140</strain>
    </source>
</reference>